<feature type="compositionally biased region" description="Low complexity" evidence="1">
    <location>
        <begin position="105"/>
        <end position="114"/>
    </location>
</feature>
<dbReference type="Proteomes" id="UP001153269">
    <property type="component" value="Unassembled WGS sequence"/>
</dbReference>
<name>A0A9N7ZAS1_PLEPL</name>
<comment type="caution">
    <text evidence="2">The sequence shown here is derived from an EMBL/GenBank/DDBJ whole genome shotgun (WGS) entry which is preliminary data.</text>
</comment>
<proteinExistence type="predicted"/>
<dbReference type="EMBL" id="CADEAL010004287">
    <property type="protein sequence ID" value="CAB1456137.1"/>
    <property type="molecule type" value="Genomic_DNA"/>
</dbReference>
<feature type="compositionally biased region" description="Basic and acidic residues" evidence="1">
    <location>
        <begin position="87"/>
        <end position="104"/>
    </location>
</feature>
<organism evidence="2 3">
    <name type="scientific">Pleuronectes platessa</name>
    <name type="common">European plaice</name>
    <dbReference type="NCBI Taxonomy" id="8262"/>
    <lineage>
        <taxon>Eukaryota</taxon>
        <taxon>Metazoa</taxon>
        <taxon>Chordata</taxon>
        <taxon>Craniata</taxon>
        <taxon>Vertebrata</taxon>
        <taxon>Euteleostomi</taxon>
        <taxon>Actinopterygii</taxon>
        <taxon>Neopterygii</taxon>
        <taxon>Teleostei</taxon>
        <taxon>Neoteleostei</taxon>
        <taxon>Acanthomorphata</taxon>
        <taxon>Carangaria</taxon>
        <taxon>Pleuronectiformes</taxon>
        <taxon>Pleuronectoidei</taxon>
        <taxon>Pleuronectidae</taxon>
        <taxon>Pleuronectes</taxon>
    </lineage>
</organism>
<feature type="region of interest" description="Disordered" evidence="1">
    <location>
        <begin position="65"/>
        <end position="114"/>
    </location>
</feature>
<sequence>MALLHHITLPSEIQCLAVSCSLATRRTTLTGKAKPRKFPIMDRKDGVAFASVEKHREICSAVLPPSTMEESRDGLTAFGAASGIHSQDPDHSSSPRRSEREGERAGSSLSNSPR</sequence>
<evidence type="ECO:0000256" key="1">
    <source>
        <dbReference type="SAM" id="MobiDB-lite"/>
    </source>
</evidence>
<dbReference type="AlphaFoldDB" id="A0A9N7ZAS1"/>
<gene>
    <name evidence="2" type="ORF">PLEPLA_LOCUS43918</name>
</gene>
<evidence type="ECO:0000313" key="2">
    <source>
        <dbReference type="EMBL" id="CAB1456137.1"/>
    </source>
</evidence>
<evidence type="ECO:0000313" key="3">
    <source>
        <dbReference type="Proteomes" id="UP001153269"/>
    </source>
</evidence>
<protein>
    <submittedName>
        <fullName evidence="2">Uncharacterized protein</fullName>
    </submittedName>
</protein>
<accession>A0A9N7ZAS1</accession>
<keyword evidence="3" id="KW-1185">Reference proteome</keyword>
<reference evidence="2" key="1">
    <citation type="submission" date="2020-03" db="EMBL/GenBank/DDBJ databases">
        <authorList>
            <person name="Weist P."/>
        </authorList>
    </citation>
    <scope>NUCLEOTIDE SEQUENCE</scope>
</reference>